<gene>
    <name evidence="1" type="ORF">NUW58_g6053</name>
</gene>
<dbReference type="Proteomes" id="UP001143856">
    <property type="component" value="Unassembled WGS sequence"/>
</dbReference>
<reference evidence="1" key="1">
    <citation type="submission" date="2022-10" db="EMBL/GenBank/DDBJ databases">
        <title>Genome Sequence of Xylaria curta.</title>
        <authorList>
            <person name="Buettner E."/>
        </authorList>
    </citation>
    <scope>NUCLEOTIDE SEQUENCE</scope>
    <source>
        <strain evidence="1">Babe10</strain>
    </source>
</reference>
<comment type="caution">
    <text evidence="1">The sequence shown here is derived from an EMBL/GenBank/DDBJ whole genome shotgun (WGS) entry which is preliminary data.</text>
</comment>
<accession>A0ACC1NZT0</accession>
<evidence type="ECO:0000313" key="2">
    <source>
        <dbReference type="Proteomes" id="UP001143856"/>
    </source>
</evidence>
<sequence>MALAHESGADEQTRDLRSHAHQTKRVKDHFHKWSRGKRPGAGVKFEHVEYDHHWSESEEQQKKFRPSSLPSDKHVPSPNINKTGSYRSSYLPQSYWSPKADILVELQDPANMSSSLRELLPSPHTRQKQSVSENDVLYSFDKAESPGKPLPLRLYVKTNPKETERFVEKEYEILDFNGDPVTGRKALKDLHRGKTAPPAQEPEVVEDEGFELV</sequence>
<organism evidence="1 2">
    <name type="scientific">Xylaria curta</name>
    <dbReference type="NCBI Taxonomy" id="42375"/>
    <lineage>
        <taxon>Eukaryota</taxon>
        <taxon>Fungi</taxon>
        <taxon>Dikarya</taxon>
        <taxon>Ascomycota</taxon>
        <taxon>Pezizomycotina</taxon>
        <taxon>Sordariomycetes</taxon>
        <taxon>Xylariomycetidae</taxon>
        <taxon>Xylariales</taxon>
        <taxon>Xylariaceae</taxon>
        <taxon>Xylaria</taxon>
    </lineage>
</organism>
<protein>
    <submittedName>
        <fullName evidence="1">Uncharacterized protein</fullName>
    </submittedName>
</protein>
<dbReference type="EMBL" id="JAPDGR010001293">
    <property type="protein sequence ID" value="KAJ2984445.1"/>
    <property type="molecule type" value="Genomic_DNA"/>
</dbReference>
<keyword evidence="2" id="KW-1185">Reference proteome</keyword>
<evidence type="ECO:0000313" key="1">
    <source>
        <dbReference type="EMBL" id="KAJ2984445.1"/>
    </source>
</evidence>
<name>A0ACC1NZT0_9PEZI</name>
<proteinExistence type="predicted"/>